<dbReference type="AlphaFoldDB" id="A0A154PR07"/>
<evidence type="ECO:0000313" key="2">
    <source>
        <dbReference type="Proteomes" id="UP000076502"/>
    </source>
</evidence>
<protein>
    <submittedName>
        <fullName evidence="1">Uncharacterized protein</fullName>
    </submittedName>
</protein>
<reference evidence="1 2" key="1">
    <citation type="submission" date="2015-07" db="EMBL/GenBank/DDBJ databases">
        <title>The genome of Dufourea novaeangliae.</title>
        <authorList>
            <person name="Pan H."/>
            <person name="Kapheim K."/>
        </authorList>
    </citation>
    <scope>NUCLEOTIDE SEQUENCE [LARGE SCALE GENOMIC DNA]</scope>
    <source>
        <strain evidence="1">0120121106</strain>
        <tissue evidence="1">Whole body</tissue>
    </source>
</reference>
<accession>A0A154PR07</accession>
<keyword evidence="2" id="KW-1185">Reference proteome</keyword>
<evidence type="ECO:0000313" key="1">
    <source>
        <dbReference type="EMBL" id="KZC13550.1"/>
    </source>
</evidence>
<dbReference type="Proteomes" id="UP000076502">
    <property type="component" value="Unassembled WGS sequence"/>
</dbReference>
<name>A0A154PR07_DUFNO</name>
<sequence length="52" mass="5904">MKIKLTIETLSTEFCNNSPSVKVQSYAPRIDSKYLGNCRFLTENDNRSSSTD</sequence>
<gene>
    <name evidence="1" type="ORF">WN55_05102</name>
</gene>
<dbReference type="EMBL" id="KQ435007">
    <property type="protein sequence ID" value="KZC13550.1"/>
    <property type="molecule type" value="Genomic_DNA"/>
</dbReference>
<proteinExistence type="predicted"/>
<organism evidence="1 2">
    <name type="scientific">Dufourea novaeangliae</name>
    <name type="common">Sweat bee</name>
    <dbReference type="NCBI Taxonomy" id="178035"/>
    <lineage>
        <taxon>Eukaryota</taxon>
        <taxon>Metazoa</taxon>
        <taxon>Ecdysozoa</taxon>
        <taxon>Arthropoda</taxon>
        <taxon>Hexapoda</taxon>
        <taxon>Insecta</taxon>
        <taxon>Pterygota</taxon>
        <taxon>Neoptera</taxon>
        <taxon>Endopterygota</taxon>
        <taxon>Hymenoptera</taxon>
        <taxon>Apocrita</taxon>
        <taxon>Aculeata</taxon>
        <taxon>Apoidea</taxon>
        <taxon>Anthophila</taxon>
        <taxon>Halictidae</taxon>
        <taxon>Rophitinae</taxon>
        <taxon>Dufourea</taxon>
    </lineage>
</organism>